<accession>A0ABQ5BAR2</accession>
<proteinExistence type="predicted"/>
<evidence type="ECO:0000256" key="1">
    <source>
        <dbReference type="SAM" id="MobiDB-lite"/>
    </source>
</evidence>
<protein>
    <recommendedName>
        <fullName evidence="4">No apical meristem-associated C-terminal domain-containing protein</fullName>
    </recommendedName>
</protein>
<name>A0ABQ5BAR2_9ASTR</name>
<gene>
    <name evidence="2" type="ORF">Tco_0858044</name>
</gene>
<dbReference type="Proteomes" id="UP001151760">
    <property type="component" value="Unassembled WGS sequence"/>
</dbReference>
<feature type="region of interest" description="Disordered" evidence="1">
    <location>
        <begin position="1"/>
        <end position="21"/>
    </location>
</feature>
<reference evidence="2" key="1">
    <citation type="journal article" date="2022" name="Int. J. Mol. Sci.">
        <title>Draft Genome of Tanacetum Coccineum: Genomic Comparison of Closely Related Tanacetum-Family Plants.</title>
        <authorList>
            <person name="Yamashiro T."/>
            <person name="Shiraishi A."/>
            <person name="Nakayama K."/>
            <person name="Satake H."/>
        </authorList>
    </citation>
    <scope>NUCLEOTIDE SEQUENCE</scope>
</reference>
<keyword evidence="3" id="KW-1185">Reference proteome</keyword>
<comment type="caution">
    <text evidence="2">The sequence shown here is derived from an EMBL/GenBank/DDBJ whole genome shotgun (WGS) entry which is preliminary data.</text>
</comment>
<dbReference type="EMBL" id="BQNB010013032">
    <property type="protein sequence ID" value="GJT11002.1"/>
    <property type="molecule type" value="Genomic_DNA"/>
</dbReference>
<sequence length="110" mass="12828">MGRDRAKAKKKSSASSREGSSSFVDLVADKFLNMKRGKWGKREEQQQSYIQLKNQEVECPETAELKREKLAIQRRTLELAEIEKRAKDILFYNSEISPLCPQYNDRSCKR</sequence>
<reference evidence="2" key="2">
    <citation type="submission" date="2022-01" db="EMBL/GenBank/DDBJ databases">
        <authorList>
            <person name="Yamashiro T."/>
            <person name="Shiraishi A."/>
            <person name="Satake H."/>
            <person name="Nakayama K."/>
        </authorList>
    </citation>
    <scope>NUCLEOTIDE SEQUENCE</scope>
</reference>
<feature type="compositionally biased region" description="Basic residues" evidence="1">
    <location>
        <begin position="1"/>
        <end position="12"/>
    </location>
</feature>
<evidence type="ECO:0008006" key="4">
    <source>
        <dbReference type="Google" id="ProtNLM"/>
    </source>
</evidence>
<evidence type="ECO:0000313" key="2">
    <source>
        <dbReference type="EMBL" id="GJT11002.1"/>
    </source>
</evidence>
<organism evidence="2 3">
    <name type="scientific">Tanacetum coccineum</name>
    <dbReference type="NCBI Taxonomy" id="301880"/>
    <lineage>
        <taxon>Eukaryota</taxon>
        <taxon>Viridiplantae</taxon>
        <taxon>Streptophyta</taxon>
        <taxon>Embryophyta</taxon>
        <taxon>Tracheophyta</taxon>
        <taxon>Spermatophyta</taxon>
        <taxon>Magnoliopsida</taxon>
        <taxon>eudicotyledons</taxon>
        <taxon>Gunneridae</taxon>
        <taxon>Pentapetalae</taxon>
        <taxon>asterids</taxon>
        <taxon>campanulids</taxon>
        <taxon>Asterales</taxon>
        <taxon>Asteraceae</taxon>
        <taxon>Asteroideae</taxon>
        <taxon>Anthemideae</taxon>
        <taxon>Anthemidinae</taxon>
        <taxon>Tanacetum</taxon>
    </lineage>
</organism>
<evidence type="ECO:0000313" key="3">
    <source>
        <dbReference type="Proteomes" id="UP001151760"/>
    </source>
</evidence>